<gene>
    <name evidence="1" type="ORF">H257_18466</name>
</gene>
<accession>W4FDA2</accession>
<dbReference type="Gene3D" id="3.30.420.10">
    <property type="entry name" value="Ribonuclease H-like superfamily/Ribonuclease H"/>
    <property type="match status" value="1"/>
</dbReference>
<organism evidence="1">
    <name type="scientific">Aphanomyces astaci</name>
    <name type="common">Crayfish plague agent</name>
    <dbReference type="NCBI Taxonomy" id="112090"/>
    <lineage>
        <taxon>Eukaryota</taxon>
        <taxon>Sar</taxon>
        <taxon>Stramenopiles</taxon>
        <taxon>Oomycota</taxon>
        <taxon>Saprolegniomycetes</taxon>
        <taxon>Saprolegniales</taxon>
        <taxon>Verrucalvaceae</taxon>
        <taxon>Aphanomyces</taxon>
    </lineage>
</organism>
<dbReference type="AlphaFoldDB" id="W4FDA2"/>
<dbReference type="EMBL" id="KI913280">
    <property type="protein sequence ID" value="ETV64688.1"/>
    <property type="molecule type" value="Genomic_DNA"/>
</dbReference>
<dbReference type="GO" id="GO:0003676">
    <property type="term" value="F:nucleic acid binding"/>
    <property type="evidence" value="ECO:0007669"/>
    <property type="project" value="InterPro"/>
</dbReference>
<protein>
    <submittedName>
        <fullName evidence="1">Uncharacterized protein</fullName>
    </submittedName>
</protein>
<dbReference type="VEuPathDB" id="FungiDB:H257_18466"/>
<reference evidence="1" key="1">
    <citation type="submission" date="2013-12" db="EMBL/GenBank/DDBJ databases">
        <title>The Genome Sequence of Aphanomyces astaci APO3.</title>
        <authorList>
            <consortium name="The Broad Institute Genomics Platform"/>
            <person name="Russ C."/>
            <person name="Tyler B."/>
            <person name="van West P."/>
            <person name="Dieguez-Uribeondo J."/>
            <person name="Young S.K."/>
            <person name="Zeng Q."/>
            <person name="Gargeya S."/>
            <person name="Fitzgerald M."/>
            <person name="Abouelleil A."/>
            <person name="Alvarado L."/>
            <person name="Chapman S.B."/>
            <person name="Gainer-Dewar J."/>
            <person name="Goldberg J."/>
            <person name="Griggs A."/>
            <person name="Gujja S."/>
            <person name="Hansen M."/>
            <person name="Howarth C."/>
            <person name="Imamovic A."/>
            <person name="Ireland A."/>
            <person name="Larimer J."/>
            <person name="McCowan C."/>
            <person name="Murphy C."/>
            <person name="Pearson M."/>
            <person name="Poon T.W."/>
            <person name="Priest M."/>
            <person name="Roberts A."/>
            <person name="Saif S."/>
            <person name="Shea T."/>
            <person name="Sykes S."/>
            <person name="Wortman J."/>
            <person name="Nusbaum C."/>
            <person name="Birren B."/>
        </authorList>
    </citation>
    <scope>NUCLEOTIDE SEQUENCE [LARGE SCALE GENOMIC DNA]</scope>
    <source>
        <strain evidence="1">APO3</strain>
    </source>
</reference>
<sequence>MPRSTTKHDLPDNERLSMCHELLENKQNGRLASGEAKEILLKTSRRGIEEEGSSGASVIATFALLTSSSGMRACSSRRSCFRPLHCSQVATSSDAVAPNARRIDIDEKWFYFTLINHRCYLSSTTLPWLLPGGRMVVPTCGTTSNEPDFNVLDLGFLNSIQAIQHRQVVTGIDDLVAAVHGGFNELDWRILDKTLVRVMEESMKMAGDNSYKLSHQSKDKMASWTHRPFSVRS</sequence>
<dbReference type="PANTHER" id="PTHR47169:SF2">
    <property type="entry name" value="OS01G0541250 PROTEIN"/>
    <property type="match status" value="1"/>
</dbReference>
<name>W4FDA2_APHAT</name>
<dbReference type="InterPro" id="IPR036397">
    <property type="entry name" value="RNaseH_sf"/>
</dbReference>
<dbReference type="PANTHER" id="PTHR47169">
    <property type="entry name" value="OS01G0541250 PROTEIN"/>
    <property type="match status" value="1"/>
</dbReference>
<proteinExistence type="predicted"/>
<evidence type="ECO:0000313" key="1">
    <source>
        <dbReference type="EMBL" id="ETV64688.1"/>
    </source>
</evidence>
<dbReference type="RefSeq" id="XP_009845823.1">
    <property type="nucleotide sequence ID" value="XM_009847521.1"/>
</dbReference>
<dbReference type="GeneID" id="20820462"/>